<dbReference type="EMBL" id="BTRK01000003">
    <property type="protein sequence ID" value="GMR41010.1"/>
    <property type="molecule type" value="Genomic_DNA"/>
</dbReference>
<dbReference type="Proteomes" id="UP001328107">
    <property type="component" value="Unassembled WGS sequence"/>
</dbReference>
<feature type="transmembrane region" description="Helical" evidence="1">
    <location>
        <begin position="61"/>
        <end position="86"/>
    </location>
</feature>
<keyword evidence="1" id="KW-0812">Transmembrane</keyword>
<feature type="transmembrane region" description="Helical" evidence="1">
    <location>
        <begin position="98"/>
        <end position="117"/>
    </location>
</feature>
<keyword evidence="1" id="KW-0472">Membrane</keyword>
<feature type="non-terminal residue" evidence="2">
    <location>
        <position position="1"/>
    </location>
</feature>
<name>A0AAN4ZPX2_9BILA</name>
<evidence type="ECO:0000313" key="3">
    <source>
        <dbReference type="Proteomes" id="UP001328107"/>
    </source>
</evidence>
<accession>A0AAN4ZPX2</accession>
<comment type="caution">
    <text evidence="2">The sequence shown here is derived from an EMBL/GenBank/DDBJ whole genome shotgun (WGS) entry which is preliminary data.</text>
</comment>
<protein>
    <submittedName>
        <fullName evidence="2">Uncharacterized protein</fullName>
    </submittedName>
</protein>
<sequence length="131" mass="14604">LFSKSRRCFYDSMDVTARAKGAAGGIAVFSVIYFCGTIATLDDPLMNTAGIVTVAVHKTRAALLVPELVCTILNMIGVVIVAILFCMWFTGSGAHPRFLIAVLSYSTLYFILQVWFLKVFRNCYNYLRMIE</sequence>
<gene>
    <name evidence="2" type="ORF">PMAYCL1PPCAC_11205</name>
</gene>
<evidence type="ECO:0000256" key="1">
    <source>
        <dbReference type="SAM" id="Phobius"/>
    </source>
</evidence>
<evidence type="ECO:0000313" key="2">
    <source>
        <dbReference type="EMBL" id="GMR41010.1"/>
    </source>
</evidence>
<dbReference type="AlphaFoldDB" id="A0AAN4ZPX2"/>
<proteinExistence type="predicted"/>
<reference evidence="3" key="1">
    <citation type="submission" date="2022-10" db="EMBL/GenBank/DDBJ databases">
        <title>Genome assembly of Pristionchus species.</title>
        <authorList>
            <person name="Yoshida K."/>
            <person name="Sommer R.J."/>
        </authorList>
    </citation>
    <scope>NUCLEOTIDE SEQUENCE [LARGE SCALE GENOMIC DNA]</scope>
    <source>
        <strain evidence="3">RS5460</strain>
    </source>
</reference>
<keyword evidence="3" id="KW-1185">Reference proteome</keyword>
<organism evidence="2 3">
    <name type="scientific">Pristionchus mayeri</name>
    <dbReference type="NCBI Taxonomy" id="1317129"/>
    <lineage>
        <taxon>Eukaryota</taxon>
        <taxon>Metazoa</taxon>
        <taxon>Ecdysozoa</taxon>
        <taxon>Nematoda</taxon>
        <taxon>Chromadorea</taxon>
        <taxon>Rhabditida</taxon>
        <taxon>Rhabditina</taxon>
        <taxon>Diplogasteromorpha</taxon>
        <taxon>Diplogasteroidea</taxon>
        <taxon>Neodiplogasteridae</taxon>
        <taxon>Pristionchus</taxon>
    </lineage>
</organism>
<keyword evidence="1" id="KW-1133">Transmembrane helix</keyword>
<feature type="transmembrane region" description="Helical" evidence="1">
    <location>
        <begin position="21"/>
        <end position="41"/>
    </location>
</feature>
<feature type="non-terminal residue" evidence="2">
    <location>
        <position position="131"/>
    </location>
</feature>